<gene>
    <name evidence="1" type="ORF">S12H4_44723</name>
</gene>
<accession>X1VEG8</accession>
<proteinExistence type="predicted"/>
<feature type="non-terminal residue" evidence="1">
    <location>
        <position position="1"/>
    </location>
</feature>
<name>X1VEG8_9ZZZZ</name>
<dbReference type="EMBL" id="BARW01027582">
    <property type="protein sequence ID" value="GAJ16147.1"/>
    <property type="molecule type" value="Genomic_DNA"/>
</dbReference>
<comment type="caution">
    <text evidence="1">The sequence shown here is derived from an EMBL/GenBank/DDBJ whole genome shotgun (WGS) entry which is preliminary data.</text>
</comment>
<sequence>KMTALCLEAIEILDSKEIPFNENCDEDLAMLCLVAAVGHLQPVWPEDAYVLANFLFKYFKTGIGRGG</sequence>
<reference evidence="1" key="1">
    <citation type="journal article" date="2014" name="Front. Microbiol.">
        <title>High frequency of phylogenetically diverse reductive dehalogenase-homologous genes in deep subseafloor sedimentary metagenomes.</title>
        <authorList>
            <person name="Kawai M."/>
            <person name="Futagami T."/>
            <person name="Toyoda A."/>
            <person name="Takaki Y."/>
            <person name="Nishi S."/>
            <person name="Hori S."/>
            <person name="Arai W."/>
            <person name="Tsubouchi T."/>
            <person name="Morono Y."/>
            <person name="Uchiyama I."/>
            <person name="Ito T."/>
            <person name="Fujiyama A."/>
            <person name="Inagaki F."/>
            <person name="Takami H."/>
        </authorList>
    </citation>
    <scope>NUCLEOTIDE SEQUENCE</scope>
    <source>
        <strain evidence="1">Expedition CK06-06</strain>
    </source>
</reference>
<evidence type="ECO:0000313" key="1">
    <source>
        <dbReference type="EMBL" id="GAJ16147.1"/>
    </source>
</evidence>
<protein>
    <submittedName>
        <fullName evidence="1">Uncharacterized protein</fullName>
    </submittedName>
</protein>
<dbReference type="AlphaFoldDB" id="X1VEG8"/>
<organism evidence="1">
    <name type="scientific">marine sediment metagenome</name>
    <dbReference type="NCBI Taxonomy" id="412755"/>
    <lineage>
        <taxon>unclassified sequences</taxon>
        <taxon>metagenomes</taxon>
        <taxon>ecological metagenomes</taxon>
    </lineage>
</organism>